<sequence length="235" mass="26893">MNKYLNLIFLSIYLLCFTTVTAMEKYVVINPEGAKVYEQPKFDAKVIAILNFGDTIIKKKSNVLKERYFASNDIILNGYWIKVKVKNKDAYTFSVHYSNKLSITGIDGKGNPSINLLGAFLRSTNDTVIIELTNSNTTYETDQLTKWYEHGKSIETQLDGCKDYSYTYEDATLNEVYFKQVLDHFFKTQNGQIIPPVSNKQSEERVEFGDLEATTDLTIQSKGVDKYVVSYYSCD</sequence>
<name>A0A1Z8BFS1_9FLAO</name>
<protein>
    <submittedName>
        <fullName evidence="1">Uncharacterized protein</fullName>
    </submittedName>
</protein>
<comment type="caution">
    <text evidence="1">The sequence shown here is derived from an EMBL/GenBank/DDBJ whole genome shotgun (WGS) entry which is preliminary data.</text>
</comment>
<dbReference type="AlphaFoldDB" id="A0A1Z8BFS1"/>
<dbReference type="EMBL" id="MAAX01000020">
    <property type="protein sequence ID" value="OUS21357.1"/>
    <property type="molecule type" value="Genomic_DNA"/>
</dbReference>
<evidence type="ECO:0000313" key="2">
    <source>
        <dbReference type="Proteomes" id="UP000196102"/>
    </source>
</evidence>
<dbReference type="Proteomes" id="UP000196102">
    <property type="component" value="Unassembled WGS sequence"/>
</dbReference>
<proteinExistence type="predicted"/>
<evidence type="ECO:0000313" key="1">
    <source>
        <dbReference type="EMBL" id="OUS21357.1"/>
    </source>
</evidence>
<organism evidence="1 2">
    <name type="scientific">Nonlabens dokdonensis</name>
    <dbReference type="NCBI Taxonomy" id="328515"/>
    <lineage>
        <taxon>Bacteria</taxon>
        <taxon>Pseudomonadati</taxon>
        <taxon>Bacteroidota</taxon>
        <taxon>Flavobacteriia</taxon>
        <taxon>Flavobacteriales</taxon>
        <taxon>Flavobacteriaceae</taxon>
        <taxon>Nonlabens</taxon>
    </lineage>
</organism>
<dbReference type="RefSeq" id="WP_303685539.1">
    <property type="nucleotide sequence ID" value="NZ_MAAX01000020.1"/>
</dbReference>
<gene>
    <name evidence="1" type="ORF">A9Q93_01135</name>
</gene>
<reference evidence="2" key="1">
    <citation type="journal article" date="2017" name="Proc. Natl. Acad. Sci. U.S.A.">
        <title>Simulation of Deepwater Horizon oil plume reveals substrate specialization within a complex community of hydrocarbon-degraders.</title>
        <authorList>
            <person name="Hu P."/>
            <person name="Dubinsky E.A."/>
            <person name="Probst A.J."/>
            <person name="Wang J."/>
            <person name="Sieber C.M.K."/>
            <person name="Tom L.M."/>
            <person name="Gardinali P."/>
            <person name="Banfield J.F."/>
            <person name="Atlas R.M."/>
            <person name="Andersen G.L."/>
        </authorList>
    </citation>
    <scope>NUCLEOTIDE SEQUENCE [LARGE SCALE GENOMIC DNA]</scope>
</reference>
<accession>A0A1Z8BFS1</accession>